<dbReference type="AlphaFoldDB" id="D8M6M6"/>
<evidence type="ECO:0000313" key="2">
    <source>
        <dbReference type="Proteomes" id="UP000008312"/>
    </source>
</evidence>
<dbReference type="GeneID" id="24920427"/>
<dbReference type="Proteomes" id="UP000008312">
    <property type="component" value="Unassembled WGS sequence"/>
</dbReference>
<proteinExistence type="predicted"/>
<dbReference type="InParanoid" id="D8M6M6"/>
<accession>D8M6M6</accession>
<sequence length="332" mass="37384">MKSISSQNECLLDDYVFSEEAIAQLDEESASAYLSVTPVTPYSVEDLQQFCLLPGVSGTVSVSPESRSSNKRTVISSPLLDYPAYTLEACLAPISRHIRPCFLGKAFIHSMKVESTQLRYCYRIIVDSTFEYRTVSWKSMAPSQLSQMKSSSLSSSSSSIWDIPTSEMNEDIVISQSVQESSCPHCSAVSLDCDPSMTNCSFCSGSQTVCNCLVLHSEQQTECFSRFVNTCHLPEKCVDRAKGRLSFQLDGRELEMASPFLDRALNNEVQQILMDIRKWSFENEVMTRRQTLLISVVPVREVVCSLCGFRFDFLVYDYDKKVVCQEFARISK</sequence>
<protein>
    <submittedName>
        <fullName evidence="1">Uncharacterized protein</fullName>
    </submittedName>
</protein>
<organism evidence="1">
    <name type="scientific">Blastocystis hominis</name>
    <dbReference type="NCBI Taxonomy" id="12968"/>
    <lineage>
        <taxon>Eukaryota</taxon>
        <taxon>Sar</taxon>
        <taxon>Stramenopiles</taxon>
        <taxon>Bigyra</taxon>
        <taxon>Opalozoa</taxon>
        <taxon>Opalinata</taxon>
        <taxon>Blastocystidae</taxon>
        <taxon>Blastocystis</taxon>
    </lineage>
</organism>
<dbReference type="RefSeq" id="XP_012897492.1">
    <property type="nucleotide sequence ID" value="XM_013042038.1"/>
</dbReference>
<reference evidence="1" key="1">
    <citation type="submission" date="2010-02" db="EMBL/GenBank/DDBJ databases">
        <title>Sequencing and annotation of the Blastocystis hominis genome.</title>
        <authorList>
            <person name="Wincker P."/>
        </authorList>
    </citation>
    <scope>NUCLEOTIDE SEQUENCE</scope>
    <source>
        <strain evidence="1">Singapore isolate B</strain>
    </source>
</reference>
<evidence type="ECO:0000313" key="1">
    <source>
        <dbReference type="EMBL" id="CBK23444.2"/>
    </source>
</evidence>
<name>D8M6M6_BLAHO</name>
<gene>
    <name evidence="1" type="ORF">GSBLH_T00003323001</name>
</gene>
<dbReference type="EMBL" id="FN668661">
    <property type="protein sequence ID" value="CBK23444.2"/>
    <property type="molecule type" value="Genomic_DNA"/>
</dbReference>
<dbReference type="OrthoDB" id="206033at2759"/>
<keyword evidence="2" id="KW-1185">Reference proteome</keyword>